<name>A0A0A9DGY4_ARUDO</name>
<accession>A0A0A9DGY4</accession>
<reference evidence="2" key="2">
    <citation type="journal article" date="2015" name="Data Brief">
        <title>Shoot transcriptome of the giant reed, Arundo donax.</title>
        <authorList>
            <person name="Barrero R.A."/>
            <person name="Guerrero F.D."/>
            <person name="Moolhuijzen P."/>
            <person name="Goolsby J.A."/>
            <person name="Tidwell J."/>
            <person name="Bellgard S.E."/>
            <person name="Bellgard M.I."/>
        </authorList>
    </citation>
    <scope>NUCLEOTIDE SEQUENCE</scope>
    <source>
        <tissue evidence="2">Shoot tissue taken approximately 20 cm above the soil surface</tissue>
    </source>
</reference>
<dbReference type="EMBL" id="GBRH01210056">
    <property type="protein sequence ID" value="JAD87839.1"/>
    <property type="molecule type" value="Transcribed_RNA"/>
</dbReference>
<organism evidence="2">
    <name type="scientific">Arundo donax</name>
    <name type="common">Giant reed</name>
    <name type="synonym">Donax arundinaceus</name>
    <dbReference type="NCBI Taxonomy" id="35708"/>
    <lineage>
        <taxon>Eukaryota</taxon>
        <taxon>Viridiplantae</taxon>
        <taxon>Streptophyta</taxon>
        <taxon>Embryophyta</taxon>
        <taxon>Tracheophyta</taxon>
        <taxon>Spermatophyta</taxon>
        <taxon>Magnoliopsida</taxon>
        <taxon>Liliopsida</taxon>
        <taxon>Poales</taxon>
        <taxon>Poaceae</taxon>
        <taxon>PACMAD clade</taxon>
        <taxon>Arundinoideae</taxon>
        <taxon>Arundineae</taxon>
        <taxon>Arundo</taxon>
    </lineage>
</organism>
<evidence type="ECO:0000313" key="2">
    <source>
        <dbReference type="EMBL" id="JAD87839.1"/>
    </source>
</evidence>
<feature type="compositionally biased region" description="Basic and acidic residues" evidence="1">
    <location>
        <begin position="1"/>
        <end position="10"/>
    </location>
</feature>
<dbReference type="AlphaFoldDB" id="A0A0A9DGY4"/>
<reference evidence="2" key="1">
    <citation type="submission" date="2014-09" db="EMBL/GenBank/DDBJ databases">
        <authorList>
            <person name="Magalhaes I.L.F."/>
            <person name="Oliveira U."/>
            <person name="Santos F.R."/>
            <person name="Vidigal T.H.D.A."/>
            <person name="Brescovit A.D."/>
            <person name="Santos A.J."/>
        </authorList>
    </citation>
    <scope>NUCLEOTIDE SEQUENCE</scope>
    <source>
        <tissue evidence="2">Shoot tissue taken approximately 20 cm above the soil surface</tissue>
    </source>
</reference>
<proteinExistence type="predicted"/>
<sequence>MGGLRSGEKRNPKKSSSVGGDGAGDLVTKRAIPAPAPPPVSMARMRSMSAGDSPWTWERKRRRPSLSVASEEQAEWWAARTSGGGWASGDRNLRVKHIQYLYA</sequence>
<feature type="region of interest" description="Disordered" evidence="1">
    <location>
        <begin position="1"/>
        <end position="67"/>
    </location>
</feature>
<evidence type="ECO:0000256" key="1">
    <source>
        <dbReference type="SAM" id="MobiDB-lite"/>
    </source>
</evidence>
<protein>
    <submittedName>
        <fullName evidence="2">PLC</fullName>
    </submittedName>
</protein>